<keyword evidence="4" id="KW-0597">Phosphoprotein</keyword>
<evidence type="ECO:0000256" key="11">
    <source>
        <dbReference type="SAM" id="Coils"/>
    </source>
</evidence>
<feature type="domain" description="Histidine kinase" evidence="13">
    <location>
        <begin position="258"/>
        <end position="510"/>
    </location>
</feature>
<dbReference type="PANTHER" id="PTHR45436">
    <property type="entry name" value="SENSOR HISTIDINE KINASE YKOH"/>
    <property type="match status" value="1"/>
</dbReference>
<accession>A0ABV2YQ28</accession>
<reference evidence="15 16" key="1">
    <citation type="submission" date="2024-06" db="EMBL/GenBank/DDBJ databases">
        <title>The Natural Products Discovery Center: Release of the First 8490 Sequenced Strains for Exploring Actinobacteria Biosynthetic Diversity.</title>
        <authorList>
            <person name="Kalkreuter E."/>
            <person name="Kautsar S.A."/>
            <person name="Yang D."/>
            <person name="Bader C.D."/>
            <person name="Teijaro C.N."/>
            <person name="Fluegel L."/>
            <person name="Davis C.M."/>
            <person name="Simpson J.R."/>
            <person name="Lauterbach L."/>
            <person name="Steele A.D."/>
            <person name="Gui C."/>
            <person name="Meng S."/>
            <person name="Li G."/>
            <person name="Viehrig K."/>
            <person name="Ye F."/>
            <person name="Su P."/>
            <person name="Kiefer A.F."/>
            <person name="Nichols A."/>
            <person name="Cepeda A.J."/>
            <person name="Yan W."/>
            <person name="Fan B."/>
            <person name="Jiang Y."/>
            <person name="Adhikari A."/>
            <person name="Zheng C.-J."/>
            <person name="Schuster L."/>
            <person name="Cowan T.M."/>
            <person name="Smanski M.J."/>
            <person name="Chevrette M.G."/>
            <person name="De Carvalho L.P.S."/>
            <person name="Shen B."/>
        </authorList>
    </citation>
    <scope>NUCLEOTIDE SEQUENCE [LARGE SCALE GENOMIC DNA]</scope>
    <source>
        <strain evidence="15 16">NPDC038104</strain>
    </source>
</reference>
<dbReference type="PROSITE" id="PS50109">
    <property type="entry name" value="HIS_KIN"/>
    <property type="match status" value="1"/>
</dbReference>
<dbReference type="InterPro" id="IPR036097">
    <property type="entry name" value="HisK_dim/P_sf"/>
</dbReference>
<keyword evidence="8" id="KW-1133">Transmembrane helix</keyword>
<dbReference type="InterPro" id="IPR003594">
    <property type="entry name" value="HATPase_dom"/>
</dbReference>
<dbReference type="InterPro" id="IPR036890">
    <property type="entry name" value="HATPase_C_sf"/>
</dbReference>
<dbReference type="InterPro" id="IPR005467">
    <property type="entry name" value="His_kinase_dom"/>
</dbReference>
<organism evidence="15 16">
    <name type="scientific">Streptomyces fragilis</name>
    <dbReference type="NCBI Taxonomy" id="67301"/>
    <lineage>
        <taxon>Bacteria</taxon>
        <taxon>Bacillati</taxon>
        <taxon>Actinomycetota</taxon>
        <taxon>Actinomycetes</taxon>
        <taxon>Kitasatosporales</taxon>
        <taxon>Streptomycetaceae</taxon>
        <taxon>Streptomyces</taxon>
    </lineage>
</organism>
<comment type="caution">
    <text evidence="15">The sequence shown here is derived from an EMBL/GenBank/DDBJ whole genome shotgun (WGS) entry which is preliminary data.</text>
</comment>
<dbReference type="SUPFAM" id="SSF47384">
    <property type="entry name" value="Homodimeric domain of signal transducing histidine kinase"/>
    <property type="match status" value="1"/>
</dbReference>
<dbReference type="SMART" id="SM00388">
    <property type="entry name" value="HisKA"/>
    <property type="match status" value="1"/>
</dbReference>
<evidence type="ECO:0000259" key="13">
    <source>
        <dbReference type="PROSITE" id="PS50109"/>
    </source>
</evidence>
<sequence>MAPRTARRLAPRSLRGRLVLGVTVLATVAVLASELVGFLVLRSWLLDRVDQQLAQFEPRPPSFRDARRPDGPPPVQGPGSLPSDFRVYFYNDSGDRLEYSLGSNDRPGPRLPDTLEDLGLTEGHPETVEAESGDGNWRVLLRTGPQGMGAVVALPLDTVDGATSKILWMDALLLAATVAALLALARGVVRLGLLPLTRMERAAGTITAGQLDRRLPDTDPGTEIGRLGTVLNTMLDRLQKALQERQASEDRMRQFVADAGHELRTPLTAIQGFAQLALRPGARSAQERREADRLVAQNAERMALLVDDLQLLATLDRGPAYQRESVDLLSVAADAVSTAVMQRRSHPVDLEPLGGGPGGDGGPGGRELDVVETMGDPHRLRQIVENLLTNAHVHTPAGTRIHVRVGEGLAGPGVGGTDAPGRVSTTRPFLPGTRVAVVEVADDGPGLTAEEAEHVFERFYRADRSRSRAQGGSGLGLAIAAAIAEGHGGRLELDPGPGRGATFRLVLPRS</sequence>
<keyword evidence="11" id="KW-0175">Coiled coil</keyword>
<dbReference type="CDD" id="cd00082">
    <property type="entry name" value="HisKA"/>
    <property type="match status" value="1"/>
</dbReference>
<evidence type="ECO:0000256" key="8">
    <source>
        <dbReference type="ARBA" id="ARBA00022989"/>
    </source>
</evidence>
<dbReference type="Pfam" id="PF00672">
    <property type="entry name" value="HAMP"/>
    <property type="match status" value="1"/>
</dbReference>
<evidence type="ECO:0000256" key="5">
    <source>
        <dbReference type="ARBA" id="ARBA00022679"/>
    </source>
</evidence>
<dbReference type="EMBL" id="JBEZUR010000072">
    <property type="protein sequence ID" value="MEU3557845.1"/>
    <property type="molecule type" value="Genomic_DNA"/>
</dbReference>
<evidence type="ECO:0000256" key="10">
    <source>
        <dbReference type="ARBA" id="ARBA00023136"/>
    </source>
</evidence>
<evidence type="ECO:0000256" key="12">
    <source>
        <dbReference type="SAM" id="MobiDB-lite"/>
    </source>
</evidence>
<dbReference type="SUPFAM" id="SSF158472">
    <property type="entry name" value="HAMP domain-like"/>
    <property type="match status" value="1"/>
</dbReference>
<keyword evidence="16" id="KW-1185">Reference proteome</keyword>
<keyword evidence="10" id="KW-0472">Membrane</keyword>
<dbReference type="SUPFAM" id="SSF55874">
    <property type="entry name" value="ATPase domain of HSP90 chaperone/DNA topoisomerase II/histidine kinase"/>
    <property type="match status" value="1"/>
</dbReference>
<dbReference type="InterPro" id="IPR004358">
    <property type="entry name" value="Sig_transdc_His_kin-like_C"/>
</dbReference>
<protein>
    <recommendedName>
        <fullName evidence="3">histidine kinase</fullName>
        <ecNumber evidence="3">2.7.13.3</ecNumber>
    </recommendedName>
</protein>
<evidence type="ECO:0000313" key="16">
    <source>
        <dbReference type="Proteomes" id="UP001550850"/>
    </source>
</evidence>
<evidence type="ECO:0000256" key="4">
    <source>
        <dbReference type="ARBA" id="ARBA00022553"/>
    </source>
</evidence>
<proteinExistence type="predicted"/>
<keyword evidence="6" id="KW-0812">Transmembrane</keyword>
<evidence type="ECO:0000256" key="2">
    <source>
        <dbReference type="ARBA" id="ARBA00004236"/>
    </source>
</evidence>
<dbReference type="Pfam" id="PF02518">
    <property type="entry name" value="HATPase_c"/>
    <property type="match status" value="1"/>
</dbReference>
<dbReference type="InterPro" id="IPR003660">
    <property type="entry name" value="HAMP_dom"/>
</dbReference>
<dbReference type="PRINTS" id="PR00344">
    <property type="entry name" value="BCTRLSENSOR"/>
</dbReference>
<dbReference type="GO" id="GO:0016301">
    <property type="term" value="F:kinase activity"/>
    <property type="evidence" value="ECO:0007669"/>
    <property type="project" value="UniProtKB-KW"/>
</dbReference>
<comment type="catalytic activity">
    <reaction evidence="1">
        <text>ATP + protein L-histidine = ADP + protein N-phospho-L-histidine.</text>
        <dbReference type="EC" id="2.7.13.3"/>
    </reaction>
</comment>
<evidence type="ECO:0000256" key="9">
    <source>
        <dbReference type="ARBA" id="ARBA00023012"/>
    </source>
</evidence>
<feature type="region of interest" description="Disordered" evidence="12">
    <location>
        <begin position="100"/>
        <end position="120"/>
    </location>
</feature>
<dbReference type="InterPro" id="IPR050428">
    <property type="entry name" value="TCS_sensor_his_kinase"/>
</dbReference>
<dbReference type="EC" id="2.7.13.3" evidence="3"/>
<dbReference type="SMART" id="SM00304">
    <property type="entry name" value="HAMP"/>
    <property type="match status" value="1"/>
</dbReference>
<evidence type="ECO:0000259" key="14">
    <source>
        <dbReference type="PROSITE" id="PS50885"/>
    </source>
</evidence>
<dbReference type="PANTHER" id="PTHR45436:SF5">
    <property type="entry name" value="SENSOR HISTIDINE KINASE TRCS"/>
    <property type="match status" value="1"/>
</dbReference>
<feature type="domain" description="HAMP" evidence="14">
    <location>
        <begin position="190"/>
        <end position="243"/>
    </location>
</feature>
<dbReference type="RefSeq" id="WP_245967788.1">
    <property type="nucleotide sequence ID" value="NZ_BEVZ01000009.1"/>
</dbReference>
<evidence type="ECO:0000256" key="3">
    <source>
        <dbReference type="ARBA" id="ARBA00012438"/>
    </source>
</evidence>
<dbReference type="SMART" id="SM00387">
    <property type="entry name" value="HATPase_c"/>
    <property type="match status" value="1"/>
</dbReference>
<name>A0ABV2YQ28_9ACTN</name>
<feature type="coiled-coil region" evidence="11">
    <location>
        <begin position="231"/>
        <end position="258"/>
    </location>
</feature>
<evidence type="ECO:0000256" key="6">
    <source>
        <dbReference type="ARBA" id="ARBA00022692"/>
    </source>
</evidence>
<dbReference type="Pfam" id="PF00512">
    <property type="entry name" value="HisKA"/>
    <property type="match status" value="1"/>
</dbReference>
<dbReference type="InterPro" id="IPR003661">
    <property type="entry name" value="HisK_dim/P_dom"/>
</dbReference>
<dbReference type="Gene3D" id="6.10.340.10">
    <property type="match status" value="1"/>
</dbReference>
<dbReference type="PROSITE" id="PS50885">
    <property type="entry name" value="HAMP"/>
    <property type="match status" value="1"/>
</dbReference>
<evidence type="ECO:0000256" key="7">
    <source>
        <dbReference type="ARBA" id="ARBA00022777"/>
    </source>
</evidence>
<dbReference type="Proteomes" id="UP001550850">
    <property type="component" value="Unassembled WGS sequence"/>
</dbReference>
<evidence type="ECO:0000256" key="1">
    <source>
        <dbReference type="ARBA" id="ARBA00000085"/>
    </source>
</evidence>
<keyword evidence="9" id="KW-0902">Two-component regulatory system</keyword>
<dbReference type="CDD" id="cd06225">
    <property type="entry name" value="HAMP"/>
    <property type="match status" value="1"/>
</dbReference>
<keyword evidence="7 15" id="KW-0418">Kinase</keyword>
<keyword evidence="5" id="KW-0808">Transferase</keyword>
<dbReference type="Gene3D" id="1.10.287.130">
    <property type="match status" value="1"/>
</dbReference>
<feature type="region of interest" description="Disordered" evidence="12">
    <location>
        <begin position="57"/>
        <end position="81"/>
    </location>
</feature>
<dbReference type="CDD" id="cd00075">
    <property type="entry name" value="HATPase"/>
    <property type="match status" value="1"/>
</dbReference>
<evidence type="ECO:0000313" key="15">
    <source>
        <dbReference type="EMBL" id="MEU3557845.1"/>
    </source>
</evidence>
<comment type="subcellular location">
    <subcellularLocation>
        <location evidence="2">Cell membrane</location>
    </subcellularLocation>
</comment>
<gene>
    <name evidence="15" type="ORF">AB0E65_27095</name>
</gene>
<dbReference type="Gene3D" id="3.30.565.10">
    <property type="entry name" value="Histidine kinase-like ATPase, C-terminal domain"/>
    <property type="match status" value="1"/>
</dbReference>